<evidence type="ECO:0000313" key="2">
    <source>
        <dbReference type="EMBL" id="MDO7855245.1"/>
    </source>
</evidence>
<keyword evidence="3" id="KW-1185">Reference proteome</keyword>
<comment type="caution">
    <text evidence="2">The sequence shown here is derived from an EMBL/GenBank/DDBJ whole genome shotgun (WGS) entry which is preliminary data.</text>
</comment>
<reference evidence="2" key="1">
    <citation type="submission" date="2023-07" db="EMBL/GenBank/DDBJ databases">
        <authorList>
            <person name="Yang W."/>
            <person name="Chen J."/>
            <person name="Ji P."/>
            <person name="Hu F."/>
        </authorList>
    </citation>
    <scope>NUCLEOTIDE SEQUENCE</scope>
    <source>
        <strain evidence="2">CRE-138-0111</strain>
    </source>
</reference>
<evidence type="ECO:0000313" key="3">
    <source>
        <dbReference type="Proteomes" id="UP001176478"/>
    </source>
</evidence>
<sequence>MAFNCPKCGAVTYTKTSKSMSSETRRSYHQCQNILCGCSFTTITSVEIYLTKTIPQELPEGFEIPMDELPRSHRGEKQMEMFWSVDNKLLLSAINSWLSN</sequence>
<organism evidence="2 3">
    <name type="scientific">Providencia huashanensis</name>
    <dbReference type="NCBI Taxonomy" id="3037798"/>
    <lineage>
        <taxon>Bacteria</taxon>
        <taxon>Pseudomonadati</taxon>
        <taxon>Pseudomonadota</taxon>
        <taxon>Gammaproteobacteria</taxon>
        <taxon>Enterobacterales</taxon>
        <taxon>Morganellaceae</taxon>
        <taxon>Providencia</taxon>
    </lineage>
</organism>
<evidence type="ECO:0000259" key="1">
    <source>
        <dbReference type="Pfam" id="PF04606"/>
    </source>
</evidence>
<proteinExistence type="predicted"/>
<dbReference type="EMBL" id="JAUQTG010000001">
    <property type="protein sequence ID" value="MDO7855245.1"/>
    <property type="molecule type" value="Genomic_DNA"/>
</dbReference>
<protein>
    <submittedName>
        <fullName evidence="2">Ogr/Delta-like zinc finger family protein</fullName>
    </submittedName>
</protein>
<name>A0ABT9AM67_9GAMM</name>
<gene>
    <name evidence="2" type="ORF">Q5E86_02410</name>
</gene>
<feature type="domain" description="Zinc finger Ogr/Delta-type" evidence="1">
    <location>
        <begin position="4"/>
        <end position="49"/>
    </location>
</feature>
<dbReference type="Pfam" id="PF04606">
    <property type="entry name" value="Ogr_Delta"/>
    <property type="match status" value="1"/>
</dbReference>
<accession>A0ABT9AM67</accession>
<dbReference type="InterPro" id="IPR007684">
    <property type="entry name" value="Znf_Ogr/Delta"/>
</dbReference>
<dbReference type="Proteomes" id="UP001176478">
    <property type="component" value="Unassembled WGS sequence"/>
</dbReference>
<reference evidence="2" key="2">
    <citation type="journal article" date="2024" name="Int. J. Antimicrob. Agents">
        <title>Identification of a novel Providencia species showing multi-drug-resistant in three patients with hospital-acquired infection.</title>
        <authorList>
            <person name="Yang W."/>
            <person name="Chen J."/>
            <person name="Yang F."/>
            <person name="Ji P."/>
            <person name="Shen S."/>
            <person name="Yin D."/>
            <person name="Hu F."/>
        </authorList>
    </citation>
    <scope>NUCLEOTIDE SEQUENCE</scope>
    <source>
        <strain evidence="2">CRE-138-0111</strain>
    </source>
</reference>